<evidence type="ECO:0000256" key="3">
    <source>
        <dbReference type="ARBA" id="ARBA00022475"/>
    </source>
</evidence>
<dbReference type="GO" id="GO:0008324">
    <property type="term" value="F:monoatomic cation transmembrane transporter activity"/>
    <property type="evidence" value="ECO:0007669"/>
    <property type="project" value="InterPro"/>
</dbReference>
<keyword evidence="7 8" id="KW-0472">Membrane</keyword>
<dbReference type="AlphaFoldDB" id="A0A1I3B1W7"/>
<keyword evidence="4 8" id="KW-0812">Transmembrane</keyword>
<feature type="transmembrane region" description="Helical" evidence="8">
    <location>
        <begin position="240"/>
        <end position="263"/>
    </location>
</feature>
<name>A0A1I3B1W7_9LACT</name>
<keyword evidence="3" id="KW-1003">Cell membrane</keyword>
<dbReference type="GO" id="GO:0030001">
    <property type="term" value="P:metal ion transport"/>
    <property type="evidence" value="ECO:0007669"/>
    <property type="project" value="UniProtKB-ARBA"/>
</dbReference>
<comment type="subcellular location">
    <subcellularLocation>
        <location evidence="1">Cell membrane</location>
        <topology evidence="1">Multi-pass membrane protein</topology>
    </subcellularLocation>
</comment>
<evidence type="ECO:0000313" key="9">
    <source>
        <dbReference type="EMBL" id="SFH56192.1"/>
    </source>
</evidence>
<feature type="transmembrane region" description="Helical" evidence="8">
    <location>
        <begin position="49"/>
        <end position="68"/>
    </location>
</feature>
<feature type="transmembrane region" description="Helical" evidence="8">
    <location>
        <begin position="17"/>
        <end position="37"/>
    </location>
</feature>
<evidence type="ECO:0000256" key="5">
    <source>
        <dbReference type="ARBA" id="ARBA00022989"/>
    </source>
</evidence>
<feature type="transmembrane region" description="Helical" evidence="8">
    <location>
        <begin position="80"/>
        <end position="101"/>
    </location>
</feature>
<dbReference type="GO" id="GO:0005886">
    <property type="term" value="C:plasma membrane"/>
    <property type="evidence" value="ECO:0007669"/>
    <property type="project" value="UniProtKB-SubCell"/>
</dbReference>
<dbReference type="RefSeq" id="WP_245741768.1">
    <property type="nucleotide sequence ID" value="NZ_FOQE01000003.1"/>
</dbReference>
<feature type="transmembrane region" description="Helical" evidence="8">
    <location>
        <begin position="197"/>
        <end position="219"/>
    </location>
</feature>
<accession>A0A1I3B1W7</accession>
<feature type="transmembrane region" description="Helical" evidence="8">
    <location>
        <begin position="160"/>
        <end position="177"/>
    </location>
</feature>
<feature type="transmembrane region" description="Helical" evidence="8">
    <location>
        <begin position="128"/>
        <end position="148"/>
    </location>
</feature>
<evidence type="ECO:0000256" key="4">
    <source>
        <dbReference type="ARBA" id="ARBA00022692"/>
    </source>
</evidence>
<dbReference type="PANTHER" id="PTHR32024:SF1">
    <property type="entry name" value="KTR SYSTEM POTASSIUM UPTAKE PROTEIN B"/>
    <property type="match status" value="1"/>
</dbReference>
<proteinExistence type="predicted"/>
<evidence type="ECO:0000313" key="10">
    <source>
        <dbReference type="Proteomes" id="UP000198668"/>
    </source>
</evidence>
<dbReference type="Proteomes" id="UP000198668">
    <property type="component" value="Unassembled WGS sequence"/>
</dbReference>
<evidence type="ECO:0000256" key="8">
    <source>
        <dbReference type="SAM" id="Phobius"/>
    </source>
</evidence>
<evidence type="ECO:0000256" key="2">
    <source>
        <dbReference type="ARBA" id="ARBA00022448"/>
    </source>
</evidence>
<feature type="transmembrane region" description="Helical" evidence="8">
    <location>
        <begin position="308"/>
        <end position="341"/>
    </location>
</feature>
<dbReference type="PANTHER" id="PTHR32024">
    <property type="entry name" value="TRK SYSTEM POTASSIUM UPTAKE PROTEIN TRKG-RELATED"/>
    <property type="match status" value="1"/>
</dbReference>
<feature type="transmembrane region" description="Helical" evidence="8">
    <location>
        <begin position="362"/>
        <end position="386"/>
    </location>
</feature>
<protein>
    <submittedName>
        <fullName evidence="9">Trk system potassium uptake protein TrkH</fullName>
    </submittedName>
</protein>
<dbReference type="InterPro" id="IPR003445">
    <property type="entry name" value="Cat_transpt"/>
</dbReference>
<reference evidence="9 10" key="1">
    <citation type="submission" date="2016-10" db="EMBL/GenBank/DDBJ databases">
        <authorList>
            <person name="de Groot N.N."/>
        </authorList>
    </citation>
    <scope>NUCLEOTIDE SEQUENCE [LARGE SCALE GENOMIC DNA]</scope>
    <source>
        <strain evidence="9 10">DSM 27630</strain>
    </source>
</reference>
<keyword evidence="5 8" id="KW-1133">Transmembrane helix</keyword>
<gene>
    <name evidence="9" type="ORF">SAMN04489868_10334</name>
</gene>
<dbReference type="Pfam" id="PF02386">
    <property type="entry name" value="TrkH"/>
    <property type="match status" value="1"/>
</dbReference>
<keyword evidence="2" id="KW-0813">Transport</keyword>
<keyword evidence="6" id="KW-0406">Ion transport</keyword>
<evidence type="ECO:0000256" key="7">
    <source>
        <dbReference type="ARBA" id="ARBA00023136"/>
    </source>
</evidence>
<feature type="transmembrane region" description="Helical" evidence="8">
    <location>
        <begin position="417"/>
        <end position="439"/>
    </location>
</feature>
<organism evidence="9 10">
    <name type="scientific">Pisciglobus halotolerans</name>
    <dbReference type="NCBI Taxonomy" id="745365"/>
    <lineage>
        <taxon>Bacteria</taxon>
        <taxon>Bacillati</taxon>
        <taxon>Bacillota</taxon>
        <taxon>Bacilli</taxon>
        <taxon>Lactobacillales</taxon>
        <taxon>Carnobacteriaceae</taxon>
    </lineage>
</organism>
<evidence type="ECO:0000256" key="1">
    <source>
        <dbReference type="ARBA" id="ARBA00004651"/>
    </source>
</evidence>
<dbReference type="EMBL" id="FOQE01000003">
    <property type="protein sequence ID" value="SFH56192.1"/>
    <property type="molecule type" value="Genomic_DNA"/>
</dbReference>
<sequence length="461" mass="50778">MGIIIGKIKKLSPAAKIALSFLIMILIGSFLLALPISQTSFSEATYFDHLFMATSMVCVTGLFSVPIASTYSFFGQVISLGLIQIGGLGLMTLLAALVMGIGKKMSYANTIAVQEALNREKMGDFKPYLISIVLYTALFEGIGTLLLLTHFVPEFGWDRGFFMSLFLAVSAFCNAGFDLFGAGSLQEYVHQPVVNLVVGSLIVLGGIGFPVWFDLSNNFRSLFKRKRRIRTKSFFRRLQVHSRLALTMSFILVVTGIILFLLVEWNNSVTIGDFTFGEKLLTAFFETVTMRSGGFTTIDLANMRPFTLLYFILNMFIGGSPGGTAGGVKTTTLALLVLLIYNDVRGQKNINYHYHTIAIATVRKAIVVIGAFFVFLVLGAGLLFLFEPDKEPLRLLFETVAAFSTGASINLTTELSWMSQVVLMVIMFVGRIGPITIFLSLERKNREVTDVKYATTNILIG</sequence>
<evidence type="ECO:0000256" key="6">
    <source>
        <dbReference type="ARBA" id="ARBA00023065"/>
    </source>
</evidence>
<keyword evidence="10" id="KW-1185">Reference proteome</keyword>